<dbReference type="InterPro" id="IPR029058">
    <property type="entry name" value="AB_hydrolase_fold"/>
</dbReference>
<protein>
    <submittedName>
        <fullName evidence="2">Alpha/beta fold hydrolase</fullName>
    </submittedName>
</protein>
<feature type="domain" description="AB hydrolase-1" evidence="1">
    <location>
        <begin position="352"/>
        <end position="619"/>
    </location>
</feature>
<reference evidence="2" key="1">
    <citation type="submission" date="2024-02" db="EMBL/GenBank/DDBJ databases">
        <title>Complete genome sequence of Vreelandella sp. SM1641, a marine exopolysaccharide-producing bacterium isolated from deep-sea hydrothermal sediment of the southwest Indian Ocean.</title>
        <authorList>
            <person name="Zhu H."/>
            <person name="Sun M."/>
        </authorList>
    </citation>
    <scope>NUCLEOTIDE SEQUENCE</scope>
    <source>
        <strain evidence="2">SM1641</strain>
    </source>
</reference>
<dbReference type="SUPFAM" id="SSF53474">
    <property type="entry name" value="alpha/beta-Hydrolases"/>
    <property type="match status" value="1"/>
</dbReference>
<accession>A0AAU7XQR7</accession>
<name>A0AAU7XQR7_9GAMM</name>
<dbReference type="EMBL" id="CP158484">
    <property type="protein sequence ID" value="XBY59880.1"/>
    <property type="molecule type" value="Genomic_DNA"/>
</dbReference>
<sequence length="635" mass="70485">MKPAKLITLLNTLLIILIVNGCAMVGVSSLSPGEYIALKRGDLLTSGELSAATQETIKVIGLDEGRCREHSQNCIDILSSTAGIAEERRLSALAELWLQEAMSKAGSSSDIPSTEADIYAWIEVARHTYAYLFFSERSPGERAFEDRQIQVRDYYNYSVQQIVSWLFQQNLSAIEYKSRSYSLDTPRLSGWKVTTDFTGVRFAGDIDLPENLVPASSLVFSGLRSTYRRDGFGAELVAVIDDSLALHRARPYSEMPFPALTALIHFSGEDLAQVLSTQSLEVIVRDPYQDASVQLHGQQIPLAANFTAGYGLWLANSGFSRQAIRSLLGHSQGINRPHLYMMQPFDPERRIILMLHGLGSSPEAWVNVANEVLGDESLRQHFQVWQIYYPTNMPLPINHTAIRRTVKETLLELDPTTETLASQGIVLIGHSMGGVLARLMVSSSQGRLWSEFVEQRQLPKAHRQLAQQRLAPLLRFESLPEIKRAIFIAAPHRGTPVAGNRLGRAVARFVRLPLTLLEEFDDVIRALANTDAESDGAYLRLPNSIDNLSEADPFIRATANLPISPQVHYHSIIAQRDTSVPLEVSDDGIVPYASAHLPGAISEKVFIAGHSVQETAQAILEIRRILHQDLTEYSN</sequence>
<dbReference type="KEGG" id="vrs:V8F66_05170"/>
<dbReference type="GO" id="GO:0016787">
    <property type="term" value="F:hydrolase activity"/>
    <property type="evidence" value="ECO:0007669"/>
    <property type="project" value="UniProtKB-KW"/>
</dbReference>
<keyword evidence="2" id="KW-0378">Hydrolase</keyword>
<dbReference type="InterPro" id="IPR000073">
    <property type="entry name" value="AB_hydrolase_1"/>
</dbReference>
<gene>
    <name evidence="2" type="ORF">V8F66_05170</name>
</gene>
<evidence type="ECO:0000313" key="2">
    <source>
        <dbReference type="EMBL" id="XBY59880.1"/>
    </source>
</evidence>
<dbReference type="Pfam" id="PF12697">
    <property type="entry name" value="Abhydrolase_6"/>
    <property type="match status" value="1"/>
</dbReference>
<dbReference type="AlphaFoldDB" id="A0AAU7XQR7"/>
<dbReference type="Gene3D" id="3.40.50.1820">
    <property type="entry name" value="alpha/beta hydrolase"/>
    <property type="match status" value="1"/>
</dbReference>
<dbReference type="RefSeq" id="WP_281662226.1">
    <property type="nucleotide sequence ID" value="NZ_CP158484.1"/>
</dbReference>
<organism evidence="2">
    <name type="scientific">Vreelandella sp. SM1641</name>
    <dbReference type="NCBI Taxonomy" id="3126101"/>
    <lineage>
        <taxon>Bacteria</taxon>
        <taxon>Pseudomonadati</taxon>
        <taxon>Pseudomonadota</taxon>
        <taxon>Gammaproteobacteria</taxon>
        <taxon>Oceanospirillales</taxon>
        <taxon>Halomonadaceae</taxon>
        <taxon>Vreelandella</taxon>
    </lineage>
</organism>
<evidence type="ECO:0000259" key="1">
    <source>
        <dbReference type="Pfam" id="PF12697"/>
    </source>
</evidence>
<proteinExistence type="predicted"/>